<evidence type="ECO:0000256" key="2">
    <source>
        <dbReference type="SAM" id="SignalP"/>
    </source>
</evidence>
<keyword evidence="4" id="KW-1185">Reference proteome</keyword>
<dbReference type="SUPFAM" id="SSF53850">
    <property type="entry name" value="Periplasmic binding protein-like II"/>
    <property type="match status" value="1"/>
</dbReference>
<dbReference type="OrthoDB" id="8440437at2"/>
<accession>A0A345ZWY5</accession>
<dbReference type="InterPro" id="IPR005064">
    <property type="entry name" value="BUG"/>
</dbReference>
<proteinExistence type="inferred from homology"/>
<dbReference type="Pfam" id="PF03401">
    <property type="entry name" value="TctC"/>
    <property type="match status" value="1"/>
</dbReference>
<protein>
    <submittedName>
        <fullName evidence="3">Tripartite tricarboxylate transporter substrate binding protein</fullName>
    </submittedName>
</protein>
<reference evidence="3 4" key="1">
    <citation type="submission" date="2018-07" db="EMBL/GenBank/DDBJ databases">
        <authorList>
            <person name="Quirk P.G."/>
            <person name="Krulwich T.A."/>
        </authorList>
    </citation>
    <scope>NUCLEOTIDE SEQUENCE [LARGE SCALE GENOMIC DNA]</scope>
    <source>
        <strain evidence="3 4">CC-BB4</strain>
    </source>
</reference>
<dbReference type="RefSeq" id="WP_115691811.1">
    <property type="nucleotide sequence ID" value="NZ_CP031417.1"/>
</dbReference>
<evidence type="ECO:0000313" key="3">
    <source>
        <dbReference type="EMBL" id="AXK81432.1"/>
    </source>
</evidence>
<dbReference type="PANTHER" id="PTHR42928:SF5">
    <property type="entry name" value="BLR1237 PROTEIN"/>
    <property type="match status" value="1"/>
</dbReference>
<feature type="chain" id="PRO_5016914040" evidence="2">
    <location>
        <begin position="25"/>
        <end position="322"/>
    </location>
</feature>
<dbReference type="Gene3D" id="3.40.190.150">
    <property type="entry name" value="Bordetella uptake gene, domain 1"/>
    <property type="match status" value="1"/>
</dbReference>
<gene>
    <name evidence="3" type="ORF">DW352_13480</name>
</gene>
<name>A0A345ZWY5_9HYPH</name>
<dbReference type="InterPro" id="IPR042100">
    <property type="entry name" value="Bug_dom1"/>
</dbReference>
<dbReference type="PIRSF" id="PIRSF017082">
    <property type="entry name" value="YflP"/>
    <property type="match status" value="1"/>
</dbReference>
<evidence type="ECO:0000313" key="4">
    <source>
        <dbReference type="Proteomes" id="UP000254889"/>
    </source>
</evidence>
<dbReference type="EMBL" id="CP031417">
    <property type="protein sequence ID" value="AXK81432.1"/>
    <property type="molecule type" value="Genomic_DNA"/>
</dbReference>
<dbReference type="PANTHER" id="PTHR42928">
    <property type="entry name" value="TRICARBOXYLATE-BINDING PROTEIN"/>
    <property type="match status" value="1"/>
</dbReference>
<comment type="similarity">
    <text evidence="1">Belongs to the UPF0065 (bug) family.</text>
</comment>
<evidence type="ECO:0000256" key="1">
    <source>
        <dbReference type="ARBA" id="ARBA00006987"/>
    </source>
</evidence>
<dbReference type="Proteomes" id="UP000254889">
    <property type="component" value="Chromosome"/>
</dbReference>
<keyword evidence="2" id="KW-0732">Signal</keyword>
<dbReference type="CDD" id="cd07012">
    <property type="entry name" value="PBP2_Bug_TTT"/>
    <property type="match status" value="1"/>
</dbReference>
<organism evidence="3 4">
    <name type="scientific">Pseudolabrys taiwanensis</name>
    <dbReference type="NCBI Taxonomy" id="331696"/>
    <lineage>
        <taxon>Bacteria</taxon>
        <taxon>Pseudomonadati</taxon>
        <taxon>Pseudomonadota</taxon>
        <taxon>Alphaproteobacteria</taxon>
        <taxon>Hyphomicrobiales</taxon>
        <taxon>Xanthobacteraceae</taxon>
        <taxon>Pseudolabrys</taxon>
    </lineage>
</organism>
<dbReference type="AlphaFoldDB" id="A0A345ZWY5"/>
<dbReference type="KEGG" id="ptaw:DW352_13480"/>
<feature type="signal peptide" evidence="2">
    <location>
        <begin position="1"/>
        <end position="24"/>
    </location>
</feature>
<sequence>MRLRLAFAPWLAAALLSIATVAHADDYPNRPIRVITTSSAGGISDIFMRALGEELHKSLGQPLIVENRPGGAGNIGARACTEAPPDGYTICIINADNAAYNQYLFKNLPYDPENLKPIVNLFHLIQVLVVNSDLGVKSVDELVALSKKKPGTLNYLTASLPLVVYMESLKRDKGADWVRVPFKGGGEAVNAILSGTTPIGLIGLGNVSSQITAGKMTALVLTNNIRTPQLPNVPIFTDIGYNGPPSETWYGLFAPPGTPKEIIDKLNREITKVVANKEFQERHILVRGLVPAVGTPEKFAAEIKAVRAVAGQVVKDSGMEPQ</sequence>
<dbReference type="Gene3D" id="3.40.190.10">
    <property type="entry name" value="Periplasmic binding protein-like II"/>
    <property type="match status" value="1"/>
</dbReference>